<dbReference type="RefSeq" id="WP_225566872.1">
    <property type="nucleotide sequence ID" value="NZ_JAIXCQ010000017.1"/>
</dbReference>
<dbReference type="InterPro" id="IPR007809">
    <property type="entry name" value="FlgN-like"/>
</dbReference>
<dbReference type="InterPro" id="IPR036679">
    <property type="entry name" value="FlgN-like_sf"/>
</dbReference>
<name>A0ABS7ZMP2_9MICO</name>
<evidence type="ECO:0000256" key="1">
    <source>
        <dbReference type="ARBA" id="ARBA00022795"/>
    </source>
</evidence>
<gene>
    <name evidence="2" type="ORF">LEP48_17575</name>
</gene>
<comment type="caution">
    <text evidence="2">The sequence shown here is derived from an EMBL/GenBank/DDBJ whole genome shotgun (WGS) entry which is preliminary data.</text>
</comment>
<proteinExistence type="predicted"/>
<sequence length="162" mass="17994">MGPQELSTLLWRERELLEMLQFKLEEEQLLLTSGRTRWLAQANREVENVMEKVREATLVRTVASETVATTWGLSPEATLRELAAGAPEPGPWREIFEGHLAGLTELTVRIRTVRDSNAQFVTHAARSTQETLANLDGEARTYDASGAATAQSDGARLFDTVL</sequence>
<keyword evidence="3" id="KW-1185">Reference proteome</keyword>
<keyword evidence="2" id="KW-0282">Flagellum</keyword>
<dbReference type="Proteomes" id="UP001319870">
    <property type="component" value="Unassembled WGS sequence"/>
</dbReference>
<keyword evidence="1" id="KW-1005">Bacterial flagellum biogenesis</keyword>
<organism evidence="2 3">
    <name type="scientific">Isoptericola luteus</name>
    <dbReference type="NCBI Taxonomy" id="2879484"/>
    <lineage>
        <taxon>Bacteria</taxon>
        <taxon>Bacillati</taxon>
        <taxon>Actinomycetota</taxon>
        <taxon>Actinomycetes</taxon>
        <taxon>Micrococcales</taxon>
        <taxon>Promicromonosporaceae</taxon>
        <taxon>Isoptericola</taxon>
    </lineage>
</organism>
<evidence type="ECO:0000313" key="2">
    <source>
        <dbReference type="EMBL" id="MCA5895144.1"/>
    </source>
</evidence>
<keyword evidence="2" id="KW-0966">Cell projection</keyword>
<accession>A0ABS7ZMP2</accession>
<dbReference type="SUPFAM" id="SSF140566">
    <property type="entry name" value="FlgN-like"/>
    <property type="match status" value="1"/>
</dbReference>
<dbReference type="Gene3D" id="1.20.58.300">
    <property type="entry name" value="FlgN-like"/>
    <property type="match status" value="1"/>
</dbReference>
<dbReference type="EMBL" id="JAIXCQ010000017">
    <property type="protein sequence ID" value="MCA5895144.1"/>
    <property type="molecule type" value="Genomic_DNA"/>
</dbReference>
<reference evidence="2 3" key="1">
    <citation type="submission" date="2021-09" db="EMBL/GenBank/DDBJ databases">
        <title>Isoptericola luteus sp. nov., a novel bacterium isolated from Harbin, the capital city of Heilongjiang province.</title>
        <authorList>
            <person name="Li J."/>
        </authorList>
    </citation>
    <scope>NUCLEOTIDE SEQUENCE [LARGE SCALE GENOMIC DNA]</scope>
    <source>
        <strain evidence="2 3">NEAU-Y5</strain>
    </source>
</reference>
<protein>
    <submittedName>
        <fullName evidence="2">Flagellar protein FlgN</fullName>
    </submittedName>
</protein>
<keyword evidence="2" id="KW-0969">Cilium</keyword>
<dbReference type="Pfam" id="PF05130">
    <property type="entry name" value="FlgN"/>
    <property type="match status" value="1"/>
</dbReference>
<evidence type="ECO:0000313" key="3">
    <source>
        <dbReference type="Proteomes" id="UP001319870"/>
    </source>
</evidence>